<accession>A0ABQ2QVF4</accession>
<feature type="transmembrane region" description="Helical" evidence="1">
    <location>
        <begin position="76"/>
        <end position="94"/>
    </location>
</feature>
<evidence type="ECO:0000313" key="2">
    <source>
        <dbReference type="EMBL" id="GGP95393.1"/>
    </source>
</evidence>
<comment type="caution">
    <text evidence="2">The sequence shown here is derived from an EMBL/GenBank/DDBJ whole genome shotgun (WGS) entry which is preliminary data.</text>
</comment>
<keyword evidence="1" id="KW-0472">Membrane</keyword>
<feature type="transmembrane region" description="Helical" evidence="1">
    <location>
        <begin position="51"/>
        <end position="70"/>
    </location>
</feature>
<protein>
    <submittedName>
        <fullName evidence="2">Uncharacterized protein</fullName>
    </submittedName>
</protein>
<keyword evidence="1" id="KW-0812">Transmembrane</keyword>
<keyword evidence="3" id="KW-1185">Reference proteome</keyword>
<reference evidence="3" key="1">
    <citation type="journal article" date="2019" name="Int. J. Syst. Evol. Microbiol.">
        <title>The Global Catalogue of Microorganisms (GCM) 10K type strain sequencing project: providing services to taxonomists for standard genome sequencing and annotation.</title>
        <authorList>
            <consortium name="The Broad Institute Genomics Platform"/>
            <consortium name="The Broad Institute Genome Sequencing Center for Infectious Disease"/>
            <person name="Wu L."/>
            <person name="Ma J."/>
        </authorList>
    </citation>
    <scope>NUCLEOTIDE SEQUENCE [LARGE SCALE GENOMIC DNA]</scope>
    <source>
        <strain evidence="3">JCM 3115</strain>
    </source>
</reference>
<name>A0ABQ2QVF4_9ACTN</name>
<gene>
    <name evidence="2" type="ORF">GCM10010140_26780</name>
</gene>
<evidence type="ECO:0000256" key="1">
    <source>
        <dbReference type="SAM" id="Phobius"/>
    </source>
</evidence>
<organism evidence="2 3">
    <name type="scientific">Streptosporangium pseudovulgare</name>
    <dbReference type="NCBI Taxonomy" id="35765"/>
    <lineage>
        <taxon>Bacteria</taxon>
        <taxon>Bacillati</taxon>
        <taxon>Actinomycetota</taxon>
        <taxon>Actinomycetes</taxon>
        <taxon>Streptosporangiales</taxon>
        <taxon>Streptosporangiaceae</taxon>
        <taxon>Streptosporangium</taxon>
    </lineage>
</organism>
<feature type="transmembrane region" description="Helical" evidence="1">
    <location>
        <begin position="6"/>
        <end position="30"/>
    </location>
</feature>
<keyword evidence="1" id="KW-1133">Transmembrane helix</keyword>
<dbReference type="Proteomes" id="UP000611554">
    <property type="component" value="Unassembled WGS sequence"/>
</dbReference>
<proteinExistence type="predicted"/>
<dbReference type="EMBL" id="BMQJ01000005">
    <property type="protein sequence ID" value="GGP95393.1"/>
    <property type="molecule type" value="Genomic_DNA"/>
</dbReference>
<sequence length="99" mass="9954">MGALALGAGLTVVGEAAWIWGVGLALLIAGSVRAAMAVRKAGRRVELPAKYAGGLAAAFFAVMFGAARLTAAGHTWAWAVAGALVAAVLLVAALRRGRR</sequence>
<evidence type="ECO:0000313" key="3">
    <source>
        <dbReference type="Proteomes" id="UP000611554"/>
    </source>
</evidence>